<evidence type="ECO:0000256" key="2">
    <source>
        <dbReference type="ARBA" id="ARBA00022691"/>
    </source>
</evidence>
<feature type="binding site" evidence="3 4">
    <location>
        <position position="55"/>
    </location>
    <ligand>
        <name>S-adenosyl-L-methionine</name>
        <dbReference type="ChEBI" id="CHEBI:59789"/>
    </ligand>
</feature>
<dbReference type="NCBIfam" id="TIGR00740">
    <property type="entry name" value="carboxy-S-adenosyl-L-methionine synthase CmoA"/>
    <property type="match status" value="1"/>
</dbReference>
<comment type="function">
    <text evidence="3">Catalyzes the conversion of S-adenosyl-L-methionine (SAM) to carboxy-S-adenosyl-L-methionine (Cx-SAM).</text>
</comment>
<evidence type="ECO:0000256" key="1">
    <source>
        <dbReference type="ARBA" id="ARBA00022679"/>
    </source>
</evidence>
<dbReference type="CDD" id="cd02440">
    <property type="entry name" value="AdoMet_MTases"/>
    <property type="match status" value="1"/>
</dbReference>
<dbReference type="EC" id="2.1.3.-" evidence="3"/>
<evidence type="ECO:0000313" key="7">
    <source>
        <dbReference type="Proteomes" id="UP000092671"/>
    </source>
</evidence>
<dbReference type="GO" id="GO:1904047">
    <property type="term" value="F:S-adenosyl-L-methionine binding"/>
    <property type="evidence" value="ECO:0007669"/>
    <property type="project" value="UniProtKB-UniRule"/>
</dbReference>
<dbReference type="RefSeq" id="WP_066892433.1">
    <property type="nucleotide sequence ID" value="NZ_LZDN01000004.1"/>
</dbReference>
<dbReference type="PANTHER" id="PTHR43861:SF2">
    <property type="entry name" value="CARBOXY-S-ADENOSYL-L-METHIONINE SYNTHASE"/>
    <property type="match status" value="1"/>
</dbReference>
<sequence>MPYSDHVPSPNINPTINTGTDTLFTTPLDKHARFSFDEQVVMCFPDMIRRSVPGYGQVLAMLPIFARRHLGYRQQKNDKKISRVYDLGTSLGAVLFTLAGEFGVDEVELVGIDNSQPMTERATVLLTEHYPNHDIHIICGDINEMVFQKCDMIVLNLTLQFLAPIKRVELLQKCYDALADGGILILTEKVHLLDEQDDAWQVERYYDFKRANGYSNLEISAKRNALENVLITDSEYKHSKRLTAVGFTRQMTWFRFLNFISIIAFK</sequence>
<comment type="catalytic activity">
    <reaction evidence="3">
        <text>prephenate + S-adenosyl-L-methionine = carboxy-S-adenosyl-L-methionine + 3-phenylpyruvate + H2O</text>
        <dbReference type="Rhea" id="RHEA:51692"/>
        <dbReference type="ChEBI" id="CHEBI:15377"/>
        <dbReference type="ChEBI" id="CHEBI:18005"/>
        <dbReference type="ChEBI" id="CHEBI:29934"/>
        <dbReference type="ChEBI" id="CHEBI:59789"/>
        <dbReference type="ChEBI" id="CHEBI:134278"/>
    </reaction>
</comment>
<dbReference type="InterPro" id="IPR041698">
    <property type="entry name" value="Methyltransf_25"/>
</dbReference>
<keyword evidence="2 3" id="KW-0949">S-adenosyl-L-methionine</keyword>
<comment type="caution">
    <text evidence="6">The sequence shown here is derived from an EMBL/GenBank/DDBJ whole genome shotgun (WGS) entry which is preliminary data.</text>
</comment>
<feature type="binding site" evidence="3">
    <location>
        <position position="223"/>
    </location>
    <ligand>
        <name>S-adenosyl-L-methionine</name>
        <dbReference type="ChEBI" id="CHEBI:59789"/>
    </ligand>
</feature>
<feature type="binding site" evidence="3 4">
    <location>
        <begin position="141"/>
        <end position="142"/>
    </location>
    <ligand>
        <name>S-adenosyl-L-methionine</name>
        <dbReference type="ChEBI" id="CHEBI:59789"/>
    </ligand>
</feature>
<evidence type="ECO:0000256" key="4">
    <source>
        <dbReference type="PIRSR" id="PIRSR006325-1"/>
    </source>
</evidence>
<accession>A0A1B8PLC3</accession>
<dbReference type="GO" id="GO:0016743">
    <property type="term" value="F:carboxyl- or carbamoyltransferase activity"/>
    <property type="evidence" value="ECO:0007669"/>
    <property type="project" value="UniProtKB-UniRule"/>
</dbReference>
<dbReference type="Proteomes" id="UP000092671">
    <property type="component" value="Unassembled WGS sequence"/>
</dbReference>
<evidence type="ECO:0000256" key="3">
    <source>
        <dbReference type="HAMAP-Rule" id="MF_01589"/>
    </source>
</evidence>
<dbReference type="InterPro" id="IPR029063">
    <property type="entry name" value="SAM-dependent_MTases_sf"/>
</dbReference>
<reference evidence="6 7" key="1">
    <citation type="submission" date="2016-06" db="EMBL/GenBank/DDBJ databases">
        <title>Draft genome of Moraxella nonliquefaciens CCUG 60284.</title>
        <authorList>
            <person name="Salva-Serra F."/>
            <person name="Engstrom-Jakobsson H."/>
            <person name="Thorell K."/>
            <person name="Gonzales-Siles L."/>
            <person name="Karlsson R."/>
            <person name="Boulund F."/>
            <person name="Engstrand L."/>
            <person name="Kristiansson E."/>
            <person name="Moore E."/>
        </authorList>
    </citation>
    <scope>NUCLEOTIDE SEQUENCE [LARGE SCALE GENOMIC DNA]</scope>
    <source>
        <strain evidence="6 7">CCUG 60284</strain>
    </source>
</reference>
<comment type="similarity">
    <text evidence="3">Belongs to the class I-like SAM-binding methyltransferase superfamily. Cx-SAM synthase family.</text>
</comment>
<dbReference type="InterPro" id="IPR005271">
    <property type="entry name" value="CmoA"/>
</dbReference>
<dbReference type="OrthoDB" id="9779941at2"/>
<dbReference type="EMBL" id="LZDN01000004">
    <property type="protein sequence ID" value="OBX51749.1"/>
    <property type="molecule type" value="Genomic_DNA"/>
</dbReference>
<feature type="binding site" evidence="3 4">
    <location>
        <position position="156"/>
    </location>
    <ligand>
        <name>S-adenosyl-L-methionine</name>
        <dbReference type="ChEBI" id="CHEBI:59789"/>
    </ligand>
</feature>
<feature type="domain" description="Methyltransferase" evidence="5">
    <location>
        <begin position="84"/>
        <end position="182"/>
    </location>
</feature>
<protein>
    <recommendedName>
        <fullName evidence="3">Carboxy-S-adenosyl-L-methionine synthase</fullName>
        <shortName evidence="3">Cx-SAM synthase</shortName>
        <ecNumber evidence="3">2.1.3.-</ecNumber>
    </recommendedName>
</protein>
<proteinExistence type="inferred from homology"/>
<dbReference type="GO" id="GO:0002098">
    <property type="term" value="P:tRNA wobble uridine modification"/>
    <property type="evidence" value="ECO:0007669"/>
    <property type="project" value="InterPro"/>
</dbReference>
<evidence type="ECO:0000313" key="6">
    <source>
        <dbReference type="EMBL" id="OBX51749.1"/>
    </source>
</evidence>
<feature type="binding site" evidence="3 4">
    <location>
        <begin position="88"/>
        <end position="90"/>
    </location>
    <ligand>
        <name>S-adenosyl-L-methionine</name>
        <dbReference type="ChEBI" id="CHEBI:59789"/>
    </ligand>
</feature>
<keyword evidence="1 3" id="KW-0808">Transferase</keyword>
<organism evidence="6 7">
    <name type="scientific">Moraxella nonliquefaciens</name>
    <dbReference type="NCBI Taxonomy" id="478"/>
    <lineage>
        <taxon>Bacteria</taxon>
        <taxon>Pseudomonadati</taxon>
        <taxon>Pseudomonadota</taxon>
        <taxon>Gammaproteobacteria</taxon>
        <taxon>Moraxellales</taxon>
        <taxon>Moraxellaceae</taxon>
        <taxon>Moraxella</taxon>
    </lineage>
</organism>
<evidence type="ECO:0000259" key="5">
    <source>
        <dbReference type="Pfam" id="PF13649"/>
    </source>
</evidence>
<dbReference type="PIRSF" id="PIRSF006325">
    <property type="entry name" value="MeTrfase_bac"/>
    <property type="match status" value="1"/>
</dbReference>
<dbReference type="AlphaFoldDB" id="A0A1B8PLC3"/>
<comment type="subunit">
    <text evidence="3">Homodimer.</text>
</comment>
<name>A0A1B8PLC3_MORNO</name>
<dbReference type="PANTHER" id="PTHR43861">
    <property type="entry name" value="TRANS-ACONITATE 2-METHYLTRANSFERASE-RELATED"/>
    <property type="match status" value="1"/>
</dbReference>
<dbReference type="HAMAP" id="MF_01589">
    <property type="entry name" value="Cx_SAM_synthase"/>
    <property type="match status" value="1"/>
</dbReference>
<dbReference type="SUPFAM" id="SSF53335">
    <property type="entry name" value="S-adenosyl-L-methionine-dependent methyltransferases"/>
    <property type="match status" value="1"/>
</dbReference>
<gene>
    <name evidence="3" type="primary">cmoA</name>
    <name evidence="6" type="ORF">A9Z60_07040</name>
</gene>
<dbReference type="Gene3D" id="3.40.50.150">
    <property type="entry name" value="Vaccinia Virus protein VP39"/>
    <property type="match status" value="1"/>
</dbReference>
<feature type="binding site" evidence="3 4">
    <location>
        <begin position="113"/>
        <end position="114"/>
    </location>
    <ligand>
        <name>S-adenosyl-L-methionine</name>
        <dbReference type="ChEBI" id="CHEBI:59789"/>
    </ligand>
</feature>
<dbReference type="Pfam" id="PF13649">
    <property type="entry name" value="Methyltransf_25"/>
    <property type="match status" value="1"/>
</dbReference>